<reference evidence="2" key="1">
    <citation type="submission" date="2020-06" db="EMBL/GenBank/DDBJ databases">
        <authorList>
            <person name="Onetto C."/>
        </authorList>
    </citation>
    <scope>NUCLEOTIDE SEQUENCE</scope>
</reference>
<dbReference type="Pfam" id="PF13679">
    <property type="entry name" value="Methyltransf_32"/>
    <property type="match status" value="1"/>
</dbReference>
<gene>
    <name evidence="2" type="ORF">AWRI4619_LOCUS7189</name>
</gene>
<accession>A0A9N8JPI1</accession>
<dbReference type="PANTHER" id="PTHR12496">
    <property type="entry name" value="CGI-41 METHYLTRANSFERASE"/>
    <property type="match status" value="1"/>
</dbReference>
<evidence type="ECO:0000259" key="1">
    <source>
        <dbReference type="Pfam" id="PF13679"/>
    </source>
</evidence>
<evidence type="ECO:0000313" key="3">
    <source>
        <dbReference type="Proteomes" id="UP000716446"/>
    </source>
</evidence>
<dbReference type="InterPro" id="IPR052220">
    <property type="entry name" value="METTL25"/>
</dbReference>
<sequence>MGPERALPCSPEFETSEQYVDSLLDFIGSSESLHALCGGVHVLDFFTRKPDLYTLVIDSEWRSFFRAHDIMDILDLLMREDLNVFNQETNSWRDGPIPPESLLQYIKQVRRLSLQRKHTPIERKNQKGTNGPKTSHTLARQVAVGMNVKKIHEVDNFCRYLDKLTCEIAESTNQEITHLVDFGAGQNYLGRALASEPYNKHIIALESRAHNIEGARNWDVLAKLAPKQQTMVNKKEWRKAMAEQGISEKEALKKDLKGERGFHAETPVEEQPAQATLKISNQGVGSIQYVEHYIKDGDLSRVVPQIVDQDAVREKVTSDLDTAAAQPPSSKQIPDNFVGGNLQVDDSIKAQDPRLLIISLHSCGNLVHHGIRSLLLNPAVSAVALVGYVFTNKPLILSSTLNNLYSCCYNLLTERLGPPTYKLPSLRSNHPRLTETASAHDPHGFPMSSRLCNQETTSGKGLRLNITARMMAVQAPQNWGKKDSEDFFKRHFYRALLQRMFMDKGIVAAPEPEDVEKNNGSPLGWSAGGGTAPIILGSLRKSCYASFVAYVRGALEKLINDPTRGNLFKERMCSMTDDEISNYETEFKERGKELSIMWSLMAFSAGVIEAAIVVDRYLFLKEQDEVADAWVEAVFDFKHSPRNLVVVGIKK</sequence>
<dbReference type="PANTHER" id="PTHR12496:SF0">
    <property type="entry name" value="METHYLTRANSFERASE DOMAIN-CONTAINING PROTEIN"/>
    <property type="match status" value="1"/>
</dbReference>
<protein>
    <recommendedName>
        <fullName evidence="1">Methyltransferase domain-containing protein</fullName>
    </recommendedName>
</protein>
<feature type="domain" description="Methyltransferase" evidence="1">
    <location>
        <begin position="149"/>
        <end position="387"/>
    </location>
</feature>
<dbReference type="EMBL" id="CAIJEN010000013">
    <property type="protein sequence ID" value="CAD0092179.1"/>
    <property type="molecule type" value="Genomic_DNA"/>
</dbReference>
<proteinExistence type="predicted"/>
<evidence type="ECO:0000313" key="2">
    <source>
        <dbReference type="EMBL" id="CAD0092179.1"/>
    </source>
</evidence>
<name>A0A9N8JPI1_9PEZI</name>
<dbReference type="AlphaFoldDB" id="A0A9N8JPI1"/>
<comment type="caution">
    <text evidence="2">The sequence shown here is derived from an EMBL/GenBank/DDBJ whole genome shotgun (WGS) entry which is preliminary data.</text>
</comment>
<keyword evidence="3" id="KW-1185">Reference proteome</keyword>
<dbReference type="Proteomes" id="UP000716446">
    <property type="component" value="Unassembled WGS sequence"/>
</dbReference>
<dbReference type="InterPro" id="IPR025714">
    <property type="entry name" value="Methyltranfer_dom"/>
</dbReference>
<organism evidence="2 3">
    <name type="scientific">Aureobasidium vineae</name>
    <dbReference type="NCBI Taxonomy" id="2773715"/>
    <lineage>
        <taxon>Eukaryota</taxon>
        <taxon>Fungi</taxon>
        <taxon>Dikarya</taxon>
        <taxon>Ascomycota</taxon>
        <taxon>Pezizomycotina</taxon>
        <taxon>Dothideomycetes</taxon>
        <taxon>Dothideomycetidae</taxon>
        <taxon>Dothideales</taxon>
        <taxon>Saccotheciaceae</taxon>
        <taxon>Aureobasidium</taxon>
    </lineage>
</organism>